<comment type="caution">
    <text evidence="2">The sequence shown here is derived from an EMBL/GenBank/DDBJ whole genome shotgun (WGS) entry which is preliminary data.</text>
</comment>
<reference evidence="2" key="1">
    <citation type="journal article" date="2014" name="Front. Microbiol.">
        <title>High frequency of phylogenetically diverse reductive dehalogenase-homologous genes in deep subseafloor sedimentary metagenomes.</title>
        <authorList>
            <person name="Kawai M."/>
            <person name="Futagami T."/>
            <person name="Toyoda A."/>
            <person name="Takaki Y."/>
            <person name="Nishi S."/>
            <person name="Hori S."/>
            <person name="Arai W."/>
            <person name="Tsubouchi T."/>
            <person name="Morono Y."/>
            <person name="Uchiyama I."/>
            <person name="Ito T."/>
            <person name="Fujiyama A."/>
            <person name="Inagaki F."/>
            <person name="Takami H."/>
        </authorList>
    </citation>
    <scope>NUCLEOTIDE SEQUENCE</scope>
    <source>
        <strain evidence="2">Expedition CK06-06</strain>
    </source>
</reference>
<feature type="transmembrane region" description="Helical" evidence="1">
    <location>
        <begin position="27"/>
        <end position="48"/>
    </location>
</feature>
<name>X1T2D4_9ZZZZ</name>
<protein>
    <submittedName>
        <fullName evidence="2">Uncharacterized protein</fullName>
    </submittedName>
</protein>
<keyword evidence="1" id="KW-0472">Membrane</keyword>
<organism evidence="2">
    <name type="scientific">marine sediment metagenome</name>
    <dbReference type="NCBI Taxonomy" id="412755"/>
    <lineage>
        <taxon>unclassified sequences</taxon>
        <taxon>metagenomes</taxon>
        <taxon>ecological metagenomes</taxon>
    </lineage>
</organism>
<feature type="non-terminal residue" evidence="2">
    <location>
        <position position="175"/>
    </location>
</feature>
<keyword evidence="1" id="KW-0812">Transmembrane</keyword>
<feature type="transmembrane region" description="Helical" evidence="1">
    <location>
        <begin position="68"/>
        <end position="89"/>
    </location>
</feature>
<evidence type="ECO:0000313" key="2">
    <source>
        <dbReference type="EMBL" id="GAI99452.1"/>
    </source>
</evidence>
<gene>
    <name evidence="2" type="ORF">S12H4_39336</name>
</gene>
<dbReference type="AlphaFoldDB" id="X1T2D4"/>
<proteinExistence type="predicted"/>
<evidence type="ECO:0000256" key="1">
    <source>
        <dbReference type="SAM" id="Phobius"/>
    </source>
</evidence>
<keyword evidence="1" id="KW-1133">Transmembrane helix</keyword>
<dbReference type="EMBL" id="BARW01023761">
    <property type="protein sequence ID" value="GAI99452.1"/>
    <property type="molecule type" value="Genomic_DNA"/>
</dbReference>
<accession>X1T2D4</accession>
<sequence>MLDLLTAELLREGVLDLLTAELLREGVLRCIIFLTTPFVGVLLILLTVEVVLEREEDVFFVDFVVEEFLLVMLLLFTSTVFPDFVLLTVRPDVLLLTLSTEDPVFLVVFPELLTPCDAEFRVALDTLPDDVFFAVFSFAITLPVARVPVETPASLPDLRAALVIPAEVFSAPSLP</sequence>